<evidence type="ECO:0000313" key="1">
    <source>
        <dbReference type="EMBL" id="MFC5382416.1"/>
    </source>
</evidence>
<proteinExistence type="predicted"/>
<accession>A0ABW0GW74</accession>
<name>A0ABW0GW74_9MICO</name>
<gene>
    <name evidence="1" type="ORF">ACFPJ6_16745</name>
</gene>
<dbReference type="Proteomes" id="UP001596122">
    <property type="component" value="Unassembled WGS sequence"/>
</dbReference>
<dbReference type="RefSeq" id="WP_340271661.1">
    <property type="nucleotide sequence ID" value="NZ_JBBEOG010000013.1"/>
</dbReference>
<comment type="caution">
    <text evidence="1">The sequence shown here is derived from an EMBL/GenBank/DDBJ whole genome shotgun (WGS) entry which is preliminary data.</text>
</comment>
<organism evidence="1 2">
    <name type="scientific">Aquipuribacter nitratireducens</name>
    <dbReference type="NCBI Taxonomy" id="650104"/>
    <lineage>
        <taxon>Bacteria</taxon>
        <taxon>Bacillati</taxon>
        <taxon>Actinomycetota</taxon>
        <taxon>Actinomycetes</taxon>
        <taxon>Micrococcales</taxon>
        <taxon>Intrasporangiaceae</taxon>
        <taxon>Aquipuribacter</taxon>
    </lineage>
</organism>
<keyword evidence="2" id="KW-1185">Reference proteome</keyword>
<dbReference type="InterPro" id="IPR021555">
    <property type="entry name" value="DUF3000"/>
</dbReference>
<evidence type="ECO:0000313" key="2">
    <source>
        <dbReference type="Proteomes" id="UP001596122"/>
    </source>
</evidence>
<protein>
    <submittedName>
        <fullName evidence="1">DUF3000 domain-containing protein</fullName>
    </submittedName>
</protein>
<dbReference type="EMBL" id="JBHSLD010000026">
    <property type="protein sequence ID" value="MFC5382416.1"/>
    <property type="molecule type" value="Genomic_DNA"/>
</dbReference>
<sequence length="209" mass="22172">MTTTRLPAGAPAGTDVPAPEVFLRAVEALRATVVRPEVALEEIPPPRKVAPWAHALDGHLDLSALRYATDALDEPDADDAGGRFVLLHDPAAPEAWGGDLRVIALVKAVVEPELAEDPLLSEVVWSWLGEALEGPQARARRLGGTVTRVVSESFGSLSARPSAIQVELRASWSPEGHPGAHLQAWADVLCRVAGLPPQAVGVSALPRRR</sequence>
<dbReference type="Pfam" id="PF11452">
    <property type="entry name" value="DUF3000"/>
    <property type="match status" value="1"/>
</dbReference>
<reference evidence="2" key="1">
    <citation type="journal article" date="2019" name="Int. J. Syst. Evol. Microbiol.">
        <title>The Global Catalogue of Microorganisms (GCM) 10K type strain sequencing project: providing services to taxonomists for standard genome sequencing and annotation.</title>
        <authorList>
            <consortium name="The Broad Institute Genomics Platform"/>
            <consortium name="The Broad Institute Genome Sequencing Center for Infectious Disease"/>
            <person name="Wu L."/>
            <person name="Ma J."/>
        </authorList>
    </citation>
    <scope>NUCLEOTIDE SEQUENCE [LARGE SCALE GENOMIC DNA]</scope>
    <source>
        <strain evidence="2">CCUG 43114</strain>
    </source>
</reference>